<keyword evidence="3" id="KW-0732">Signal</keyword>
<evidence type="ECO:0008006" key="6">
    <source>
        <dbReference type="Google" id="ProtNLM"/>
    </source>
</evidence>
<accession>A0ABS2GGY1</accession>
<organism evidence="4 5">
    <name type="scientific">Veillonella magna</name>
    <dbReference type="NCBI Taxonomy" id="464322"/>
    <lineage>
        <taxon>Bacteria</taxon>
        <taxon>Bacillati</taxon>
        <taxon>Bacillota</taxon>
        <taxon>Negativicutes</taxon>
        <taxon>Veillonellales</taxon>
        <taxon>Veillonellaceae</taxon>
        <taxon>Veillonella</taxon>
    </lineage>
</organism>
<comment type="caution">
    <text evidence="4">The sequence shown here is derived from an EMBL/GenBank/DDBJ whole genome shotgun (WGS) entry which is preliminary data.</text>
</comment>
<keyword evidence="1" id="KW-0175">Coiled coil</keyword>
<feature type="coiled-coil region" evidence="1">
    <location>
        <begin position="86"/>
        <end position="113"/>
    </location>
</feature>
<evidence type="ECO:0000313" key="5">
    <source>
        <dbReference type="Proteomes" id="UP000707138"/>
    </source>
</evidence>
<dbReference type="RefSeq" id="WP_205087570.1">
    <property type="nucleotide sequence ID" value="NZ_JACJLA010000004.1"/>
</dbReference>
<feature type="signal peptide" evidence="3">
    <location>
        <begin position="1"/>
        <end position="20"/>
    </location>
</feature>
<dbReference type="Proteomes" id="UP000707138">
    <property type="component" value="Unassembled WGS sequence"/>
</dbReference>
<proteinExistence type="predicted"/>
<feature type="chain" id="PRO_5045205067" description="SLH domain-containing protein" evidence="3">
    <location>
        <begin position="21"/>
        <end position="225"/>
    </location>
</feature>
<keyword evidence="5" id="KW-1185">Reference proteome</keyword>
<sequence length="225" mass="25115">MNWKQVMMTTLVCVSVSASAGAASHGMQEVRPNDWAYKALVTLVKHGAITDTRGLVLGTQSYTRYELTPLIAEVVEKREVMNDSDKQLAIRLYKEYRDDLMDYEAELEKRENRRVLSDEEIAHKMDNFHIDTNRVKVGGEVRIRYTNGAGRHSKNDARALLEFTIGGSRKSAPDELRPIQRGVVVSAGEAVTSTPAEEVAQDVKNETKHSNDSGNTPSNENVIQP</sequence>
<evidence type="ECO:0000313" key="4">
    <source>
        <dbReference type="EMBL" id="MBM6912394.1"/>
    </source>
</evidence>
<dbReference type="EMBL" id="JACJLA010000004">
    <property type="protein sequence ID" value="MBM6912394.1"/>
    <property type="molecule type" value="Genomic_DNA"/>
</dbReference>
<protein>
    <recommendedName>
        <fullName evidence="6">SLH domain-containing protein</fullName>
    </recommendedName>
</protein>
<evidence type="ECO:0000256" key="2">
    <source>
        <dbReference type="SAM" id="MobiDB-lite"/>
    </source>
</evidence>
<feature type="region of interest" description="Disordered" evidence="2">
    <location>
        <begin position="188"/>
        <end position="225"/>
    </location>
</feature>
<gene>
    <name evidence="4" type="ORF">H6A01_03475</name>
</gene>
<evidence type="ECO:0000256" key="3">
    <source>
        <dbReference type="SAM" id="SignalP"/>
    </source>
</evidence>
<name>A0ABS2GGY1_9FIRM</name>
<feature type="compositionally biased region" description="Basic and acidic residues" evidence="2">
    <location>
        <begin position="201"/>
        <end position="211"/>
    </location>
</feature>
<feature type="compositionally biased region" description="Polar residues" evidence="2">
    <location>
        <begin position="212"/>
        <end position="225"/>
    </location>
</feature>
<reference evidence="4 5" key="1">
    <citation type="journal article" date="2021" name="Sci. Rep.">
        <title>The distribution of antibiotic resistance genes in chicken gut microbiota commensals.</title>
        <authorList>
            <person name="Juricova H."/>
            <person name="Matiasovicova J."/>
            <person name="Kubasova T."/>
            <person name="Cejkova D."/>
            <person name="Rychlik I."/>
        </authorList>
    </citation>
    <scope>NUCLEOTIDE SEQUENCE [LARGE SCALE GENOMIC DNA]</scope>
    <source>
        <strain evidence="4 5">An537</strain>
    </source>
</reference>
<evidence type="ECO:0000256" key="1">
    <source>
        <dbReference type="SAM" id="Coils"/>
    </source>
</evidence>